<sequence length="69" mass="8127">LFWSGPICIKYFGNNFKNIFIHTSLRLCYLTDIVKHSAEKHILARFVGHQTERLYNSYEGHSCSYSSKR</sequence>
<reference evidence="1 2" key="1">
    <citation type="journal article" date="2015" name="Annu Rev Anim Biosci">
        <title>The Genome 10K Project: a way forward.</title>
        <authorList>
            <person name="Koepfli K.P."/>
            <person name="Paten B."/>
            <person name="O'Brien S.J."/>
            <person name="Koepfli K.P."/>
            <person name="Paten B."/>
            <person name="Antunes A."/>
            <person name="Belov K."/>
            <person name="Bustamante C."/>
            <person name="Castoe T.A."/>
            <person name="Clawson H."/>
            <person name="Crawford A.J."/>
            <person name="Diekhans M."/>
            <person name="Distel D."/>
            <person name="Durbin R."/>
            <person name="Earl D."/>
            <person name="Fujita M.K."/>
            <person name="Gamble T."/>
            <person name="Georges A."/>
            <person name="Gemmell N."/>
            <person name="Gilbert M.T."/>
            <person name="Graves J.M."/>
            <person name="Green R.E."/>
            <person name="Hickey G."/>
            <person name="Jarvis E.D."/>
            <person name="Johnson W."/>
            <person name="Komissarov A."/>
            <person name="Korf I."/>
            <person name="Kuhn R."/>
            <person name="Larkin D.M."/>
            <person name="Lewin H."/>
            <person name="Lopez J.V."/>
            <person name="Ma J."/>
            <person name="Marques-Bonet T."/>
            <person name="Miller W."/>
            <person name="Murphy R."/>
            <person name="Pevzner P."/>
            <person name="Shapiro B."/>
            <person name="Steiner C."/>
            <person name="Tamazian G."/>
            <person name="Venkatesh B."/>
            <person name="Wang J."/>
            <person name="Wayne R."/>
            <person name="Wiley E."/>
            <person name="Yang H."/>
            <person name="Zhang G."/>
            <person name="Haussler D."/>
            <person name="Ryder O."/>
            <person name="O'Brien S.J."/>
        </authorList>
    </citation>
    <scope>NUCLEOTIDE SEQUENCE</scope>
</reference>
<proteinExistence type="predicted"/>
<evidence type="ECO:0000313" key="2">
    <source>
        <dbReference type="Proteomes" id="UP000472240"/>
    </source>
</evidence>
<dbReference type="Ensembl" id="ENSRFET00010022802.1">
    <property type="protein sequence ID" value="ENSRFEP00010020933.1"/>
    <property type="gene ID" value="ENSRFEG00010014071.1"/>
</dbReference>
<evidence type="ECO:0000313" key="1">
    <source>
        <dbReference type="Ensembl" id="ENSRFEP00010020933.1"/>
    </source>
</evidence>
<protein>
    <submittedName>
        <fullName evidence="1">Uncharacterized protein</fullName>
    </submittedName>
</protein>
<reference evidence="1 2" key="2">
    <citation type="journal article" date="2018" name="Annu Rev Anim Biosci">
        <title>Bat Biology, Genomes, and the Bat1K Project: To Generate Chromosome-Level Genomes for All Living Bat Species.</title>
        <authorList>
            <person name="Teeling E.C."/>
            <person name="Vernes S.C."/>
            <person name="Davalos L.M."/>
            <person name="Ray D.A."/>
            <person name="Gilbert M.T.P."/>
            <person name="Myers E."/>
        </authorList>
    </citation>
    <scope>NUCLEOTIDE SEQUENCE</scope>
</reference>
<accession>A0A671FAX0</accession>
<reference evidence="1" key="4">
    <citation type="submission" date="2025-08" db="UniProtKB">
        <authorList>
            <consortium name="Ensembl"/>
        </authorList>
    </citation>
    <scope>IDENTIFICATION</scope>
</reference>
<dbReference type="Proteomes" id="UP000472240">
    <property type="component" value="Chromosome 6"/>
</dbReference>
<keyword evidence="2" id="KW-1185">Reference proteome</keyword>
<reference evidence="2" key="3">
    <citation type="submission" date="2018-12" db="EMBL/GenBank/DDBJ databases">
        <title>G10K-VGP greater horseshoe bat female genome, primary haplotype.</title>
        <authorList>
            <person name="Teeling E."/>
            <person name="Myers G."/>
            <person name="Vernes S."/>
            <person name="Pippel M."/>
            <person name="Winkler S."/>
            <person name="Fedrigo O."/>
            <person name="Rhie A."/>
            <person name="Koren S."/>
            <person name="Phillippy A."/>
            <person name="Lewin H."/>
            <person name="Damas J."/>
            <person name="Howe K."/>
            <person name="Mountcastle J."/>
            <person name="Jarvis E.D."/>
        </authorList>
    </citation>
    <scope>NUCLEOTIDE SEQUENCE [LARGE SCALE GENOMIC DNA]</scope>
</reference>
<reference evidence="1" key="5">
    <citation type="submission" date="2025-09" db="UniProtKB">
        <authorList>
            <consortium name="Ensembl"/>
        </authorList>
    </citation>
    <scope>IDENTIFICATION</scope>
</reference>
<name>A0A671FAX0_RHIFE</name>
<dbReference type="AlphaFoldDB" id="A0A671FAX0"/>
<dbReference type="InParanoid" id="A0A671FAX0"/>
<organism evidence="1 2">
    <name type="scientific">Rhinolophus ferrumequinum</name>
    <name type="common">Greater horseshoe bat</name>
    <dbReference type="NCBI Taxonomy" id="59479"/>
    <lineage>
        <taxon>Eukaryota</taxon>
        <taxon>Metazoa</taxon>
        <taxon>Chordata</taxon>
        <taxon>Craniata</taxon>
        <taxon>Vertebrata</taxon>
        <taxon>Euteleostomi</taxon>
        <taxon>Mammalia</taxon>
        <taxon>Eutheria</taxon>
        <taxon>Laurasiatheria</taxon>
        <taxon>Chiroptera</taxon>
        <taxon>Yinpterochiroptera</taxon>
        <taxon>Rhinolophoidea</taxon>
        <taxon>Rhinolophidae</taxon>
        <taxon>Rhinolophinae</taxon>
        <taxon>Rhinolophus</taxon>
    </lineage>
</organism>